<name>A0A7M7IE63_APIME</name>
<keyword evidence="3" id="KW-1185">Reference proteome</keyword>
<dbReference type="GeneID" id="725123"/>
<accession>A0A7M7IE63</accession>
<evidence type="ECO:0000313" key="4">
    <source>
        <dbReference type="RefSeq" id="XP_016766557.1"/>
    </source>
</evidence>
<evidence type="ECO:0000313" key="2">
    <source>
        <dbReference type="EnsemblMetazoa" id="XP_016766557"/>
    </source>
</evidence>
<evidence type="ECO:0000313" key="3">
    <source>
        <dbReference type="Proteomes" id="UP000005203"/>
    </source>
</evidence>
<proteinExistence type="predicted"/>
<organism evidence="2">
    <name type="scientific">Apis mellifera</name>
    <name type="common">Honeybee</name>
    <dbReference type="NCBI Taxonomy" id="7460"/>
    <lineage>
        <taxon>Eukaryota</taxon>
        <taxon>Metazoa</taxon>
        <taxon>Ecdysozoa</taxon>
        <taxon>Arthropoda</taxon>
        <taxon>Hexapoda</taxon>
        <taxon>Insecta</taxon>
        <taxon>Pterygota</taxon>
        <taxon>Neoptera</taxon>
        <taxon>Endopterygota</taxon>
        <taxon>Hymenoptera</taxon>
        <taxon>Apocrita</taxon>
        <taxon>Aculeata</taxon>
        <taxon>Apoidea</taxon>
        <taxon>Anthophila</taxon>
        <taxon>Apidae</taxon>
        <taxon>Apis</taxon>
    </lineage>
</organism>
<reference evidence="2" key="1">
    <citation type="submission" date="2021-01" db="UniProtKB">
        <authorList>
            <consortium name="EnsemblMetazoa"/>
        </authorList>
    </citation>
    <scope>IDENTIFICATION</scope>
    <source>
        <strain evidence="2">DH4</strain>
    </source>
</reference>
<dbReference type="EnsemblMetazoa" id="XM_016911068">
    <property type="protein sequence ID" value="XP_016766557"/>
    <property type="gene ID" value="LOC725123"/>
</dbReference>
<dbReference type="OrthoDB" id="425619at2759"/>
<sequence length="292" mass="33621">MEVDESQDATAGASSASRPQPAPVQRKGSFKQCTARFDGSRDDLNKFLVTICLFKDMEKVNEDVALHELPLLFEGEAAEWWEDVGGDVAKWSDAMAMLQDSFAPKRAAYEIYSELFSSKQDANAPTDEFIKQKRALLAELPNPHPEEVQIDMIYWMLKKPIRRKISRNAIINFEDMIEKARYVDNMEKRKASGSRQWDEETMAKYFARSLVKCPHHKHKKEKYLHERNEERCHKCNKRKHIHGKYKNTTINIERFALCTLDSNTLERFASCSLVDSKDNTSSSSSCHHPSPS</sequence>
<accession>A0A8B7KIL9</accession>
<dbReference type="KEGG" id="ame:725123"/>
<protein>
    <submittedName>
        <fullName evidence="4">Activity-regulated cytoskeleton associated protein 2</fullName>
    </submittedName>
</protein>
<dbReference type="RefSeq" id="XP_016766557.1">
    <property type="nucleotide sequence ID" value="XM_016911068.2"/>
</dbReference>
<feature type="region of interest" description="Disordered" evidence="1">
    <location>
        <begin position="1"/>
        <end position="29"/>
    </location>
</feature>
<dbReference type="Proteomes" id="UP000005203">
    <property type="component" value="Linkage group LG3"/>
</dbReference>
<evidence type="ECO:0000256" key="1">
    <source>
        <dbReference type="SAM" id="MobiDB-lite"/>
    </source>
</evidence>
<reference evidence="4" key="2">
    <citation type="submission" date="2025-04" db="UniProtKB">
        <authorList>
            <consortium name="RefSeq"/>
        </authorList>
    </citation>
    <scope>IDENTIFICATION</scope>
    <source>
        <strain evidence="4">DH4</strain>
        <tissue evidence="4">Whole body</tissue>
    </source>
</reference>
<dbReference type="AlphaFoldDB" id="A0A7M7IE63"/>
<feature type="compositionally biased region" description="Polar residues" evidence="1">
    <location>
        <begin position="8"/>
        <end position="18"/>
    </location>
</feature>
<gene>
    <name evidence="2" type="primary">725123</name>
    <name evidence="4" type="synonym">LOC725123</name>
</gene>